<dbReference type="Gramene" id="CDY12389">
    <property type="protein sequence ID" value="CDY12389"/>
    <property type="gene ID" value="GSBRNA2T00061612001"/>
</dbReference>
<evidence type="ECO:0000313" key="1">
    <source>
        <dbReference type="EMBL" id="CDY12389.1"/>
    </source>
</evidence>
<dbReference type="PaxDb" id="3708-A0A078FHA1"/>
<keyword evidence="2" id="KW-1185">Reference proteome</keyword>
<organism evidence="1 2">
    <name type="scientific">Brassica napus</name>
    <name type="common">Rape</name>
    <dbReference type="NCBI Taxonomy" id="3708"/>
    <lineage>
        <taxon>Eukaryota</taxon>
        <taxon>Viridiplantae</taxon>
        <taxon>Streptophyta</taxon>
        <taxon>Embryophyta</taxon>
        <taxon>Tracheophyta</taxon>
        <taxon>Spermatophyta</taxon>
        <taxon>Magnoliopsida</taxon>
        <taxon>eudicotyledons</taxon>
        <taxon>Gunneridae</taxon>
        <taxon>Pentapetalae</taxon>
        <taxon>rosids</taxon>
        <taxon>malvids</taxon>
        <taxon>Brassicales</taxon>
        <taxon>Brassicaceae</taxon>
        <taxon>Brassiceae</taxon>
        <taxon>Brassica</taxon>
    </lineage>
</organism>
<dbReference type="AlphaFoldDB" id="A0A078FHA1"/>
<sequence>MVAFKILDVLSYWIENVNRFKELSYTAYDILMCLYHHGDQVELKFMEEVLEEDMKRV</sequence>
<evidence type="ECO:0000313" key="2">
    <source>
        <dbReference type="Proteomes" id="UP000028999"/>
    </source>
</evidence>
<reference evidence="1 2" key="1">
    <citation type="journal article" date="2014" name="Science">
        <title>Plant genetics. Early allopolyploid evolution in the post-Neolithic Brassica napus oilseed genome.</title>
        <authorList>
            <person name="Chalhoub B."/>
            <person name="Denoeud F."/>
            <person name="Liu S."/>
            <person name="Parkin I.A."/>
            <person name="Tang H."/>
            <person name="Wang X."/>
            <person name="Chiquet J."/>
            <person name="Belcram H."/>
            <person name="Tong C."/>
            <person name="Samans B."/>
            <person name="Correa M."/>
            <person name="Da Silva C."/>
            <person name="Just J."/>
            <person name="Falentin C."/>
            <person name="Koh C.S."/>
            <person name="Le Clainche I."/>
            <person name="Bernard M."/>
            <person name="Bento P."/>
            <person name="Noel B."/>
            <person name="Labadie K."/>
            <person name="Alberti A."/>
            <person name="Charles M."/>
            <person name="Arnaud D."/>
            <person name="Guo H."/>
            <person name="Daviaud C."/>
            <person name="Alamery S."/>
            <person name="Jabbari K."/>
            <person name="Zhao M."/>
            <person name="Edger P.P."/>
            <person name="Chelaifa H."/>
            <person name="Tack D."/>
            <person name="Lassalle G."/>
            <person name="Mestiri I."/>
            <person name="Schnel N."/>
            <person name="Le Paslier M.C."/>
            <person name="Fan G."/>
            <person name="Renault V."/>
            <person name="Bayer P.E."/>
            <person name="Golicz A.A."/>
            <person name="Manoli S."/>
            <person name="Lee T.H."/>
            <person name="Thi V.H."/>
            <person name="Chalabi S."/>
            <person name="Hu Q."/>
            <person name="Fan C."/>
            <person name="Tollenaere R."/>
            <person name="Lu Y."/>
            <person name="Battail C."/>
            <person name="Shen J."/>
            <person name="Sidebottom C.H."/>
            <person name="Wang X."/>
            <person name="Canaguier A."/>
            <person name="Chauveau A."/>
            <person name="Berard A."/>
            <person name="Deniot G."/>
            <person name="Guan M."/>
            <person name="Liu Z."/>
            <person name="Sun F."/>
            <person name="Lim Y.P."/>
            <person name="Lyons E."/>
            <person name="Town C.D."/>
            <person name="Bancroft I."/>
            <person name="Wang X."/>
            <person name="Meng J."/>
            <person name="Ma J."/>
            <person name="Pires J.C."/>
            <person name="King G.J."/>
            <person name="Brunel D."/>
            <person name="Delourme R."/>
            <person name="Renard M."/>
            <person name="Aury J.M."/>
            <person name="Adams K.L."/>
            <person name="Batley J."/>
            <person name="Snowdon R.J."/>
            <person name="Tost J."/>
            <person name="Edwards D."/>
            <person name="Zhou Y."/>
            <person name="Hua W."/>
            <person name="Sharpe A.G."/>
            <person name="Paterson A.H."/>
            <person name="Guan C."/>
            <person name="Wincker P."/>
        </authorList>
    </citation>
    <scope>NUCLEOTIDE SEQUENCE [LARGE SCALE GENOMIC DNA]</scope>
    <source>
        <strain evidence="2">cv. Darmor-bzh</strain>
    </source>
</reference>
<protein>
    <submittedName>
        <fullName evidence="1">BnaC08g08160D protein</fullName>
    </submittedName>
</protein>
<proteinExistence type="predicted"/>
<dbReference type="Proteomes" id="UP000028999">
    <property type="component" value="Unassembled WGS sequence"/>
</dbReference>
<dbReference type="EMBL" id="LK032021">
    <property type="protein sequence ID" value="CDY12389.1"/>
    <property type="molecule type" value="Genomic_DNA"/>
</dbReference>
<name>A0A078FHA1_BRANA</name>
<gene>
    <name evidence="1" type="primary">BnaC08g08160D</name>
    <name evidence="1" type="ORF">GSBRNA2T00061612001</name>
</gene>
<accession>A0A078FHA1</accession>